<sequence length="212" mass="23424">MSKQNQASAAAELPVARAPRRERGRQRVESLLDAAAALFAENGFEATTMTAIAQRAGASIGSLYQFFPTRQLLADALRSRFEQHVGEALTRLAEDCRCRTPEGLAAGLVELMKGLREERTAALALVDPNDPRDAHRLQIRNLMRTRIAALIRQAVPETDADTAAQRAVLTLHLLKLVHQLPHEEAPAVLEDALRDWLARAFVQPPQTGRLRD</sequence>
<evidence type="ECO:0000259" key="6">
    <source>
        <dbReference type="PROSITE" id="PS50977"/>
    </source>
</evidence>
<evidence type="ECO:0000256" key="1">
    <source>
        <dbReference type="ARBA" id="ARBA00023015"/>
    </source>
</evidence>
<feature type="domain" description="HTH tetR-type" evidence="6">
    <location>
        <begin position="25"/>
        <end position="85"/>
    </location>
</feature>
<dbReference type="Pfam" id="PF00440">
    <property type="entry name" value="TetR_N"/>
    <property type="match status" value="1"/>
</dbReference>
<keyword evidence="1" id="KW-0805">Transcription regulation</keyword>
<proteinExistence type="predicted"/>
<dbReference type="InterPro" id="IPR009057">
    <property type="entry name" value="Homeodomain-like_sf"/>
</dbReference>
<dbReference type="PRINTS" id="PR00455">
    <property type="entry name" value="HTHTETR"/>
</dbReference>
<keyword evidence="8" id="KW-1185">Reference proteome</keyword>
<dbReference type="Gene3D" id="1.10.357.10">
    <property type="entry name" value="Tetracycline Repressor, domain 2"/>
    <property type="match status" value="1"/>
</dbReference>
<dbReference type="InterPro" id="IPR001647">
    <property type="entry name" value="HTH_TetR"/>
</dbReference>
<dbReference type="PANTHER" id="PTHR30055">
    <property type="entry name" value="HTH-TYPE TRANSCRIPTIONAL REGULATOR RUTR"/>
    <property type="match status" value="1"/>
</dbReference>
<keyword evidence="2 4" id="KW-0238">DNA-binding</keyword>
<evidence type="ECO:0000256" key="5">
    <source>
        <dbReference type="SAM" id="MobiDB-lite"/>
    </source>
</evidence>
<protein>
    <submittedName>
        <fullName evidence="7">TetR/AcrR family transcriptional regulator</fullName>
    </submittedName>
</protein>
<gene>
    <name evidence="7" type="ORF">ABVT11_01200</name>
</gene>
<feature type="DNA-binding region" description="H-T-H motif" evidence="4">
    <location>
        <begin position="48"/>
        <end position="67"/>
    </location>
</feature>
<evidence type="ECO:0000256" key="2">
    <source>
        <dbReference type="ARBA" id="ARBA00023125"/>
    </source>
</evidence>
<evidence type="ECO:0000313" key="7">
    <source>
        <dbReference type="EMBL" id="MET1488425.1"/>
    </source>
</evidence>
<evidence type="ECO:0000313" key="8">
    <source>
        <dbReference type="Proteomes" id="UP001548590"/>
    </source>
</evidence>
<dbReference type="InterPro" id="IPR050109">
    <property type="entry name" value="HTH-type_TetR-like_transc_reg"/>
</dbReference>
<dbReference type="PROSITE" id="PS50977">
    <property type="entry name" value="HTH_TETR_2"/>
    <property type="match status" value="1"/>
</dbReference>
<dbReference type="Proteomes" id="UP001548590">
    <property type="component" value="Unassembled WGS sequence"/>
</dbReference>
<evidence type="ECO:0000256" key="4">
    <source>
        <dbReference type="PROSITE-ProRule" id="PRU00335"/>
    </source>
</evidence>
<feature type="region of interest" description="Disordered" evidence="5">
    <location>
        <begin position="1"/>
        <end position="24"/>
    </location>
</feature>
<name>A0ABV2CKK3_9RHOO</name>
<accession>A0ABV2CKK3</accession>
<organism evidence="7 8">
    <name type="scientific">Uliginosibacterium paludis</name>
    <dbReference type="NCBI Taxonomy" id="1615952"/>
    <lineage>
        <taxon>Bacteria</taxon>
        <taxon>Pseudomonadati</taxon>
        <taxon>Pseudomonadota</taxon>
        <taxon>Betaproteobacteria</taxon>
        <taxon>Rhodocyclales</taxon>
        <taxon>Zoogloeaceae</taxon>
        <taxon>Uliginosibacterium</taxon>
    </lineage>
</organism>
<dbReference type="SUPFAM" id="SSF46689">
    <property type="entry name" value="Homeodomain-like"/>
    <property type="match status" value="1"/>
</dbReference>
<comment type="caution">
    <text evidence="7">The sequence shown here is derived from an EMBL/GenBank/DDBJ whole genome shotgun (WGS) entry which is preliminary data.</text>
</comment>
<dbReference type="EMBL" id="JBEWLZ010000001">
    <property type="protein sequence ID" value="MET1488425.1"/>
    <property type="molecule type" value="Genomic_DNA"/>
</dbReference>
<keyword evidence="3" id="KW-0804">Transcription</keyword>
<dbReference type="RefSeq" id="WP_345926533.1">
    <property type="nucleotide sequence ID" value="NZ_JBDIVF010000003.1"/>
</dbReference>
<reference evidence="7 8" key="1">
    <citation type="submission" date="2024-07" db="EMBL/GenBank/DDBJ databases">
        <title>Uliginosibacterium paludis KCTC:42655.</title>
        <authorList>
            <person name="Kim M.K."/>
        </authorList>
    </citation>
    <scope>NUCLEOTIDE SEQUENCE [LARGE SCALE GENOMIC DNA]</scope>
    <source>
        <strain evidence="7 8">KCTC 42655</strain>
    </source>
</reference>
<dbReference type="PANTHER" id="PTHR30055:SF234">
    <property type="entry name" value="HTH-TYPE TRANSCRIPTIONAL REGULATOR BETI"/>
    <property type="match status" value="1"/>
</dbReference>
<evidence type="ECO:0000256" key="3">
    <source>
        <dbReference type="ARBA" id="ARBA00023163"/>
    </source>
</evidence>